<dbReference type="Proteomes" id="UP000823926">
    <property type="component" value="Unassembled WGS sequence"/>
</dbReference>
<accession>A0A9D1QD08</accession>
<sequence>MTQHLFSKLRLIALTVVVLMGTYSFSAATNLCPATPQAQPAPKKGDHGSEIRSMKIAFITEALQLTPEESQAFWPVYNAYWQARQEVSKQRRALFKGIREGNAGEQQCKELLAVMDRERKVTADYMEKFCQILPTNKALRVFVADEDFKNFLVRRATGGGPKK</sequence>
<reference evidence="1" key="2">
    <citation type="submission" date="2021-04" db="EMBL/GenBank/DDBJ databases">
        <authorList>
            <person name="Gilroy R."/>
        </authorList>
    </citation>
    <scope>NUCLEOTIDE SEQUENCE</scope>
    <source>
        <strain evidence="1">ChiBcec15-1070</strain>
    </source>
</reference>
<proteinExistence type="predicted"/>
<gene>
    <name evidence="1" type="ORF">H9888_02345</name>
</gene>
<dbReference type="EMBL" id="DXHL01000013">
    <property type="protein sequence ID" value="HIW10319.1"/>
    <property type="molecule type" value="Genomic_DNA"/>
</dbReference>
<reference evidence="1" key="1">
    <citation type="journal article" date="2021" name="PeerJ">
        <title>Extensive microbial diversity within the chicken gut microbiome revealed by metagenomics and culture.</title>
        <authorList>
            <person name="Gilroy R."/>
            <person name="Ravi A."/>
            <person name="Getino M."/>
            <person name="Pursley I."/>
            <person name="Horton D.L."/>
            <person name="Alikhan N.F."/>
            <person name="Baker D."/>
            <person name="Gharbi K."/>
            <person name="Hall N."/>
            <person name="Watson M."/>
            <person name="Adriaenssens E.M."/>
            <person name="Foster-Nyarko E."/>
            <person name="Jarju S."/>
            <person name="Secka A."/>
            <person name="Antonio M."/>
            <person name="Oren A."/>
            <person name="Chaudhuri R.R."/>
            <person name="La Ragione R."/>
            <person name="Hildebrand F."/>
            <person name="Pallen M.J."/>
        </authorList>
    </citation>
    <scope>NUCLEOTIDE SEQUENCE</scope>
    <source>
        <strain evidence="1">ChiBcec15-1070</strain>
    </source>
</reference>
<organism evidence="1 2">
    <name type="scientific">Candidatus Rikenella faecigallinarum</name>
    <dbReference type="NCBI Taxonomy" id="2838745"/>
    <lineage>
        <taxon>Bacteria</taxon>
        <taxon>Pseudomonadati</taxon>
        <taxon>Bacteroidota</taxon>
        <taxon>Bacteroidia</taxon>
        <taxon>Bacteroidales</taxon>
        <taxon>Rikenellaceae</taxon>
        <taxon>Rikenella</taxon>
    </lineage>
</organism>
<comment type="caution">
    <text evidence="1">The sequence shown here is derived from an EMBL/GenBank/DDBJ whole genome shotgun (WGS) entry which is preliminary data.</text>
</comment>
<dbReference type="AlphaFoldDB" id="A0A9D1QD08"/>
<protein>
    <submittedName>
        <fullName evidence="1">Uncharacterized protein</fullName>
    </submittedName>
</protein>
<name>A0A9D1QD08_9BACT</name>
<evidence type="ECO:0000313" key="1">
    <source>
        <dbReference type="EMBL" id="HIW10319.1"/>
    </source>
</evidence>
<evidence type="ECO:0000313" key="2">
    <source>
        <dbReference type="Proteomes" id="UP000823926"/>
    </source>
</evidence>